<protein>
    <submittedName>
        <fullName evidence="2">Alpha/beta hydrolase</fullName>
    </submittedName>
</protein>
<organism evidence="2 3">
    <name type="scientific">Clostridium frigoriphilum</name>
    <dbReference type="NCBI Taxonomy" id="443253"/>
    <lineage>
        <taxon>Bacteria</taxon>
        <taxon>Bacillati</taxon>
        <taxon>Bacillota</taxon>
        <taxon>Clostridia</taxon>
        <taxon>Eubacteriales</taxon>
        <taxon>Clostridiaceae</taxon>
        <taxon>Clostridium</taxon>
    </lineage>
</organism>
<dbReference type="InterPro" id="IPR018202">
    <property type="entry name" value="Ser_caboxypep_ser_AS"/>
</dbReference>
<keyword evidence="3" id="KW-1185">Reference proteome</keyword>
<dbReference type="InterPro" id="IPR022742">
    <property type="entry name" value="Hydrolase_4"/>
</dbReference>
<dbReference type="Proteomes" id="UP001498469">
    <property type="component" value="Unassembled WGS sequence"/>
</dbReference>
<dbReference type="GO" id="GO:0016787">
    <property type="term" value="F:hydrolase activity"/>
    <property type="evidence" value="ECO:0007669"/>
    <property type="project" value="UniProtKB-KW"/>
</dbReference>
<dbReference type="Pfam" id="PF12146">
    <property type="entry name" value="Hydrolase_4"/>
    <property type="match status" value="1"/>
</dbReference>
<dbReference type="PANTHER" id="PTHR46438">
    <property type="entry name" value="ALPHA/BETA-HYDROLASES SUPERFAMILY PROTEIN"/>
    <property type="match status" value="1"/>
</dbReference>
<reference evidence="2 3" key="1">
    <citation type="submission" date="2023-11" db="EMBL/GenBank/DDBJ databases">
        <title>Draft genome sequence of a psychrophilic Clostridium strain from permafrost water brine.</title>
        <authorList>
            <person name="Shcherbakova V.A."/>
            <person name="Trubitsyn V.E."/>
            <person name="Zakharyuk A.G."/>
        </authorList>
    </citation>
    <scope>NUCLEOTIDE SEQUENCE [LARGE SCALE GENOMIC DNA]</scope>
    <source>
        <strain evidence="2 3">14F</strain>
    </source>
</reference>
<evidence type="ECO:0000313" key="3">
    <source>
        <dbReference type="Proteomes" id="UP001498469"/>
    </source>
</evidence>
<dbReference type="PROSITE" id="PS00131">
    <property type="entry name" value="CARBOXYPEPT_SER_SER"/>
    <property type="match status" value="1"/>
</dbReference>
<dbReference type="EMBL" id="JAZHFS010000001">
    <property type="protein sequence ID" value="MEF2111051.1"/>
    <property type="molecule type" value="Genomic_DNA"/>
</dbReference>
<comment type="caution">
    <text evidence="2">The sequence shown here is derived from an EMBL/GenBank/DDBJ whole genome shotgun (WGS) entry which is preliminary data.</text>
</comment>
<sequence length="272" mass="30943">MECKMENISINYEVMGSGKPIVMIHGSHVDYRLMTGCMEPVFSNREGYKRIYIDLPGMGKTKGEKWITNSDIMLDIVIDFIDKIIPNENFLLAGESYGGYLARGIVHKIANRVEGLLLLCPSITTDLKKRNVPKHIILKRDDKLLSQIDPSDAEGFNSIQVVQSKKIWDRYRNEILSGIRLADSDFLLQLEQNGNAFSFDVDGLDEKFNKPTLILLGRQDSSVGYKDAWSILDKYPRATFAVLDRAGHNLQIEQVEVFNSLVNEWLLRVIES</sequence>
<feature type="domain" description="Serine aminopeptidase S33" evidence="1">
    <location>
        <begin position="22"/>
        <end position="254"/>
    </location>
</feature>
<evidence type="ECO:0000313" key="2">
    <source>
        <dbReference type="EMBL" id="MEF2111051.1"/>
    </source>
</evidence>
<dbReference type="RefSeq" id="WP_216247721.1">
    <property type="nucleotide sequence ID" value="NZ_JAZHFS010000001.1"/>
</dbReference>
<evidence type="ECO:0000259" key="1">
    <source>
        <dbReference type="Pfam" id="PF12146"/>
    </source>
</evidence>
<gene>
    <name evidence="2" type="ORF">SJI18_01885</name>
</gene>
<proteinExistence type="predicted"/>
<name>A0ABU7UJA8_9CLOT</name>
<accession>A0ABU7UJA8</accession>
<keyword evidence="2" id="KW-0378">Hydrolase</keyword>